<dbReference type="Pfam" id="PF04389">
    <property type="entry name" value="Peptidase_M28"/>
    <property type="match status" value="1"/>
</dbReference>
<dbReference type="InterPro" id="IPR046450">
    <property type="entry name" value="PA_dom_sf"/>
</dbReference>
<dbReference type="Proteomes" id="UP001642483">
    <property type="component" value="Unassembled WGS sequence"/>
</dbReference>
<comment type="similarity">
    <text evidence="2">Belongs to the peptidase M28 family. M28B subfamily.</text>
</comment>
<organism evidence="6 7">
    <name type="scientific">Clavelina lepadiformis</name>
    <name type="common">Light-bulb sea squirt</name>
    <name type="synonym">Ascidia lepadiformis</name>
    <dbReference type="NCBI Taxonomy" id="159417"/>
    <lineage>
        <taxon>Eukaryota</taxon>
        <taxon>Metazoa</taxon>
        <taxon>Chordata</taxon>
        <taxon>Tunicata</taxon>
        <taxon>Ascidiacea</taxon>
        <taxon>Aplousobranchia</taxon>
        <taxon>Clavelinidae</taxon>
        <taxon>Clavelina</taxon>
    </lineage>
</organism>
<dbReference type="Pfam" id="PF02225">
    <property type="entry name" value="PA"/>
    <property type="match status" value="1"/>
</dbReference>
<evidence type="ECO:0000313" key="7">
    <source>
        <dbReference type="Proteomes" id="UP001642483"/>
    </source>
</evidence>
<evidence type="ECO:0000256" key="2">
    <source>
        <dbReference type="ARBA" id="ARBA00005634"/>
    </source>
</evidence>
<dbReference type="EMBL" id="CAWYQH010000097">
    <property type="protein sequence ID" value="CAK8684045.1"/>
    <property type="molecule type" value="Genomic_DNA"/>
</dbReference>
<dbReference type="InterPro" id="IPR036757">
    <property type="entry name" value="TFR-like_dimer_dom_sf"/>
</dbReference>
<feature type="domain" description="Transferrin receptor-like dimerisation" evidence="4">
    <location>
        <begin position="640"/>
        <end position="757"/>
    </location>
</feature>
<proteinExistence type="inferred from homology"/>
<reference evidence="6 7" key="1">
    <citation type="submission" date="2024-02" db="EMBL/GenBank/DDBJ databases">
        <authorList>
            <person name="Daric V."/>
            <person name="Darras S."/>
        </authorList>
    </citation>
    <scope>NUCLEOTIDE SEQUENCE [LARGE SCALE GENOMIC DNA]</scope>
</reference>
<dbReference type="InterPro" id="IPR007365">
    <property type="entry name" value="TFR-like_dimer_dom"/>
</dbReference>
<accession>A0ABP0G1M7</accession>
<feature type="domain" description="Peptidase M28" evidence="5">
    <location>
        <begin position="373"/>
        <end position="579"/>
    </location>
</feature>
<gene>
    <name evidence="6" type="ORF">CVLEPA_LOCUS15049</name>
</gene>
<evidence type="ECO:0000259" key="4">
    <source>
        <dbReference type="Pfam" id="PF04253"/>
    </source>
</evidence>
<dbReference type="Gene3D" id="3.40.630.10">
    <property type="entry name" value="Zn peptidases"/>
    <property type="match status" value="1"/>
</dbReference>
<sequence length="759" mass="85521">MPAKDTSLIPLQDDSEEFDAIYERNTFYNNNDVEFSVVVGIIIGTVIVQNTPETPTNDDLTKWSYNGDVREAVFKEIKAENIRNNLQKLTKKPHLAGSNQDEDVLVDFIKQTWENYLDKVEVFPYNILLSFPNSSDLNYVGIRYPNGSIMNKSNSIEKPLTENEKNQDVIPTFNAYSPAGDVVGNLFYVNYGSVEDFEMLQKKEVNVSGGICIARYGHLFRGDKANNAAKFNCSGLILYSDPHDYAGVEKNSWTPESKLNVYPDTWWLPPTGVQRGSLGLNGDPLTPDYPSLNITYRIPEKDAIFPRIPVQPISYSEAFQYLSILDGPNAPDQWQGGFNITYKTGGSFNAAHHNCQVELHVSNFRKRKTVKTVIGYIKGWLEPDRYVLLGNHRDAWTFGGADPSSGTAVVLEVARAISSVVKSGKWRPRRTIVFCNWAAEEFGLMGSTEWNEQMEKKLLLRAVSYLNIDIAVEGNKTFRAKSTPEMHQLLYNVTKLVPNPRFLEVQQKRTSVYDTWLATTRDLDNPKQPFIQNIGSGSDFTMFLQKSGVSAVDLRYTYEKRHSSYPVYHSIHDTFDYFENFLDRDFNCSRAMADIAADSVLQLSGSVVLPVHPIDVANELKLLSGKLENSHGSTLTKHDITLQELNRTIEVLNISANRLSNEAMKLNSSSNDIHVRRVNDKLFLLNRGFLDFNGIPGRHYYRHVIFAPSSHDSYSGAGFPGIADAIFSAMRGGSWEDVKKQLSIVCLNILSVADLLKLD</sequence>
<evidence type="ECO:0000313" key="6">
    <source>
        <dbReference type="EMBL" id="CAK8684045.1"/>
    </source>
</evidence>
<dbReference type="PANTHER" id="PTHR10404:SF81">
    <property type="entry name" value="N-ACETYLATED ALPHA-LINKED ACIDIC DIPEPTIDASE 2"/>
    <property type="match status" value="1"/>
</dbReference>
<dbReference type="InterPro" id="IPR039373">
    <property type="entry name" value="Peptidase_M28B"/>
</dbReference>
<dbReference type="SUPFAM" id="SSF52025">
    <property type="entry name" value="PA domain"/>
    <property type="match status" value="1"/>
</dbReference>
<dbReference type="Gene3D" id="3.50.30.30">
    <property type="match status" value="1"/>
</dbReference>
<evidence type="ECO:0000259" key="5">
    <source>
        <dbReference type="Pfam" id="PF04389"/>
    </source>
</evidence>
<comment type="subcellular location">
    <subcellularLocation>
        <location evidence="1">Cell membrane</location>
        <topology evidence="1">Single-pass type II membrane protein</topology>
    </subcellularLocation>
</comment>
<dbReference type="SUPFAM" id="SSF53187">
    <property type="entry name" value="Zn-dependent exopeptidases"/>
    <property type="match status" value="1"/>
</dbReference>
<evidence type="ECO:0000259" key="3">
    <source>
        <dbReference type="Pfam" id="PF02225"/>
    </source>
</evidence>
<dbReference type="Gene3D" id="1.20.930.40">
    <property type="entry name" value="Transferrin receptor-like, dimerisation domain"/>
    <property type="match status" value="1"/>
</dbReference>
<dbReference type="CDD" id="cd02121">
    <property type="entry name" value="PA_GCPII_like"/>
    <property type="match status" value="1"/>
</dbReference>
<evidence type="ECO:0008006" key="8">
    <source>
        <dbReference type="Google" id="ProtNLM"/>
    </source>
</evidence>
<comment type="caution">
    <text evidence="6">The sequence shown here is derived from an EMBL/GenBank/DDBJ whole genome shotgun (WGS) entry which is preliminary data.</text>
</comment>
<dbReference type="PANTHER" id="PTHR10404">
    <property type="entry name" value="N-ACETYLATED-ALPHA-LINKED ACIDIC DIPEPTIDASE"/>
    <property type="match status" value="1"/>
</dbReference>
<evidence type="ECO:0000256" key="1">
    <source>
        <dbReference type="ARBA" id="ARBA00004401"/>
    </source>
</evidence>
<dbReference type="InterPro" id="IPR007484">
    <property type="entry name" value="Peptidase_M28"/>
</dbReference>
<dbReference type="CDD" id="cd08022">
    <property type="entry name" value="M28_PSMA_like"/>
    <property type="match status" value="1"/>
</dbReference>
<name>A0ABP0G1M7_CLALP</name>
<feature type="domain" description="PA" evidence="3">
    <location>
        <begin position="182"/>
        <end position="276"/>
    </location>
</feature>
<keyword evidence="7" id="KW-1185">Reference proteome</keyword>
<dbReference type="Pfam" id="PF04253">
    <property type="entry name" value="TFR_dimer"/>
    <property type="match status" value="1"/>
</dbReference>
<dbReference type="SUPFAM" id="SSF47672">
    <property type="entry name" value="Transferrin receptor-like dimerisation domain"/>
    <property type="match status" value="1"/>
</dbReference>
<protein>
    <recommendedName>
        <fullName evidence="8">N-acetylated-alpha-linked acidic dipeptidase 2</fullName>
    </recommendedName>
</protein>
<dbReference type="InterPro" id="IPR003137">
    <property type="entry name" value="PA_domain"/>
</dbReference>